<organism evidence="5 6">
    <name type="scientific">Cyprinus carpio</name>
    <name type="common">Common carp</name>
    <dbReference type="NCBI Taxonomy" id="7962"/>
    <lineage>
        <taxon>Eukaryota</taxon>
        <taxon>Metazoa</taxon>
        <taxon>Chordata</taxon>
        <taxon>Craniata</taxon>
        <taxon>Vertebrata</taxon>
        <taxon>Euteleostomi</taxon>
        <taxon>Actinopterygii</taxon>
        <taxon>Neopterygii</taxon>
        <taxon>Teleostei</taxon>
        <taxon>Ostariophysi</taxon>
        <taxon>Cypriniformes</taxon>
        <taxon>Cyprinidae</taxon>
        <taxon>Cyprininae</taxon>
        <taxon>Cyprinus</taxon>
    </lineage>
</organism>
<feature type="signal peptide" evidence="3">
    <location>
        <begin position="1"/>
        <end position="23"/>
    </location>
</feature>
<sequence length="189" mass="20461">MAGLFRIWIFKVLLLGSMDPSQASLRPRMSFSQGSSERLLSIYHSSVVKNTSSLLLSTDADTLFVGAQDALLSLDVSQPDSITLKDKLEWAASPQNMKTCTVASRKDCGNFISILQFFNSTHLYVCGTNAYKPQALIIPASSLSASRETKDAKNCCPSSSTQRNAATIVGERAETPFGMTSSNLVLSHT</sequence>
<dbReference type="GO" id="GO:0001755">
    <property type="term" value="P:neural crest cell migration"/>
    <property type="evidence" value="ECO:0007669"/>
    <property type="project" value="TreeGrafter"/>
</dbReference>
<name>A0A8C2D0L1_CYPCA</name>
<comment type="caution">
    <text evidence="2">Lacks conserved residue(s) required for the propagation of feature annotation.</text>
</comment>
<dbReference type="PANTHER" id="PTHR11036">
    <property type="entry name" value="SEMAPHORIN"/>
    <property type="match status" value="1"/>
</dbReference>
<dbReference type="SUPFAM" id="SSF101912">
    <property type="entry name" value="Sema domain"/>
    <property type="match status" value="1"/>
</dbReference>
<reference evidence="5" key="1">
    <citation type="submission" date="2025-08" db="UniProtKB">
        <authorList>
            <consortium name="Ensembl"/>
        </authorList>
    </citation>
    <scope>IDENTIFICATION</scope>
</reference>
<evidence type="ECO:0000313" key="5">
    <source>
        <dbReference type="Ensembl" id="ENSCCRP00020016447.1"/>
    </source>
</evidence>
<dbReference type="AlphaFoldDB" id="A0A8C2D0L1"/>
<dbReference type="GO" id="GO:0030215">
    <property type="term" value="F:semaphorin receptor binding"/>
    <property type="evidence" value="ECO:0007669"/>
    <property type="project" value="InterPro"/>
</dbReference>
<dbReference type="InterPro" id="IPR001627">
    <property type="entry name" value="Semap_dom"/>
</dbReference>
<dbReference type="GO" id="GO:0005886">
    <property type="term" value="C:plasma membrane"/>
    <property type="evidence" value="ECO:0007669"/>
    <property type="project" value="TreeGrafter"/>
</dbReference>
<keyword evidence="1" id="KW-0325">Glycoprotein</keyword>
<dbReference type="GO" id="GO:0030335">
    <property type="term" value="P:positive regulation of cell migration"/>
    <property type="evidence" value="ECO:0007669"/>
    <property type="project" value="TreeGrafter"/>
</dbReference>
<proteinExistence type="predicted"/>
<dbReference type="Proteomes" id="UP000694701">
    <property type="component" value="Unplaced"/>
</dbReference>
<evidence type="ECO:0000256" key="2">
    <source>
        <dbReference type="PROSITE-ProRule" id="PRU00352"/>
    </source>
</evidence>
<dbReference type="InterPro" id="IPR036352">
    <property type="entry name" value="Semap_dom_sf"/>
</dbReference>
<dbReference type="GO" id="GO:0045499">
    <property type="term" value="F:chemorepellent activity"/>
    <property type="evidence" value="ECO:0007669"/>
    <property type="project" value="TreeGrafter"/>
</dbReference>
<dbReference type="InterPro" id="IPR015943">
    <property type="entry name" value="WD40/YVTN_repeat-like_dom_sf"/>
</dbReference>
<dbReference type="PANTHER" id="PTHR11036:SF145">
    <property type="entry name" value="SEMAPHORIN-4A ISOFORM X1-RELATED"/>
    <property type="match status" value="1"/>
</dbReference>
<protein>
    <recommendedName>
        <fullName evidence="4">Sema domain-containing protein</fullName>
    </recommendedName>
</protein>
<feature type="domain" description="Sema" evidence="4">
    <location>
        <begin position="26"/>
        <end position="189"/>
    </location>
</feature>
<dbReference type="Gene3D" id="2.130.10.10">
    <property type="entry name" value="YVTN repeat-like/Quinoprotein amine dehydrogenase"/>
    <property type="match status" value="1"/>
</dbReference>
<accession>A0A8C2D0L1</accession>
<dbReference type="GO" id="GO:0007411">
    <property type="term" value="P:axon guidance"/>
    <property type="evidence" value="ECO:0007669"/>
    <property type="project" value="TreeGrafter"/>
</dbReference>
<evidence type="ECO:0000259" key="4">
    <source>
        <dbReference type="PROSITE" id="PS51004"/>
    </source>
</evidence>
<feature type="chain" id="PRO_5034125353" description="Sema domain-containing protein" evidence="3">
    <location>
        <begin position="24"/>
        <end position="189"/>
    </location>
</feature>
<dbReference type="Ensembl" id="ENSCCRT00020018076.1">
    <property type="protein sequence ID" value="ENSCCRP00020016447.1"/>
    <property type="gene ID" value="ENSCCRG00020007874.1"/>
</dbReference>
<dbReference type="InterPro" id="IPR027231">
    <property type="entry name" value="Semaphorin"/>
</dbReference>
<evidence type="ECO:0000313" key="6">
    <source>
        <dbReference type="Proteomes" id="UP000694701"/>
    </source>
</evidence>
<evidence type="ECO:0000256" key="3">
    <source>
        <dbReference type="SAM" id="SignalP"/>
    </source>
</evidence>
<dbReference type="GO" id="GO:0071526">
    <property type="term" value="P:semaphorin-plexin signaling pathway"/>
    <property type="evidence" value="ECO:0007669"/>
    <property type="project" value="TreeGrafter"/>
</dbReference>
<keyword evidence="3" id="KW-0732">Signal</keyword>
<dbReference type="PROSITE" id="PS51004">
    <property type="entry name" value="SEMA"/>
    <property type="match status" value="1"/>
</dbReference>
<evidence type="ECO:0000256" key="1">
    <source>
        <dbReference type="ARBA" id="ARBA00023180"/>
    </source>
</evidence>